<keyword evidence="2" id="KW-1185">Reference proteome</keyword>
<dbReference type="PANTHER" id="PTHR31263">
    <property type="entry name" value="CELLULASE FAMILY PROTEIN (AFU_ORTHOLOGUE AFUA_5G14560)"/>
    <property type="match status" value="1"/>
</dbReference>
<feature type="non-terminal residue" evidence="1">
    <location>
        <position position="53"/>
    </location>
</feature>
<dbReference type="EMBL" id="JASCZI010196632">
    <property type="protein sequence ID" value="MED6191393.1"/>
    <property type="molecule type" value="Genomic_DNA"/>
</dbReference>
<gene>
    <name evidence="1" type="ORF">PIB30_116012</name>
</gene>
<accession>A0ABU6X4D9</accession>
<evidence type="ECO:0000313" key="1">
    <source>
        <dbReference type="EMBL" id="MED6191393.1"/>
    </source>
</evidence>
<dbReference type="PANTHER" id="PTHR31263:SF50">
    <property type="entry name" value="HYDROLYZING O-GLYCOSYL COMPOUNDS HYDROLASE"/>
    <property type="match status" value="1"/>
</dbReference>
<dbReference type="Proteomes" id="UP001341840">
    <property type="component" value="Unassembled WGS sequence"/>
</dbReference>
<reference evidence="1 2" key="1">
    <citation type="journal article" date="2023" name="Plants (Basel)">
        <title>Bridging the Gap: Combining Genomics and Transcriptomics Approaches to Understand Stylosanthes scabra, an Orphan Legume from the Brazilian Caatinga.</title>
        <authorList>
            <person name="Ferreira-Neto J.R.C."/>
            <person name="da Silva M.D."/>
            <person name="Binneck E."/>
            <person name="de Melo N.F."/>
            <person name="da Silva R.H."/>
            <person name="de Melo A.L.T.M."/>
            <person name="Pandolfi V."/>
            <person name="Bustamante F.O."/>
            <person name="Brasileiro-Vidal A.C."/>
            <person name="Benko-Iseppon A.M."/>
        </authorList>
    </citation>
    <scope>NUCLEOTIDE SEQUENCE [LARGE SCALE GENOMIC DNA]</scope>
    <source>
        <tissue evidence="1">Leaves</tissue>
    </source>
</reference>
<comment type="caution">
    <text evidence="1">The sequence shown here is derived from an EMBL/GenBank/DDBJ whole genome shotgun (WGS) entry which is preliminary data.</text>
</comment>
<protein>
    <submittedName>
        <fullName evidence="1">Uncharacterized protein</fullName>
    </submittedName>
</protein>
<name>A0ABU6X4D9_9FABA</name>
<evidence type="ECO:0000313" key="2">
    <source>
        <dbReference type="Proteomes" id="UP001341840"/>
    </source>
</evidence>
<proteinExistence type="predicted"/>
<organism evidence="1 2">
    <name type="scientific">Stylosanthes scabra</name>
    <dbReference type="NCBI Taxonomy" id="79078"/>
    <lineage>
        <taxon>Eukaryota</taxon>
        <taxon>Viridiplantae</taxon>
        <taxon>Streptophyta</taxon>
        <taxon>Embryophyta</taxon>
        <taxon>Tracheophyta</taxon>
        <taxon>Spermatophyta</taxon>
        <taxon>Magnoliopsida</taxon>
        <taxon>eudicotyledons</taxon>
        <taxon>Gunneridae</taxon>
        <taxon>Pentapetalae</taxon>
        <taxon>rosids</taxon>
        <taxon>fabids</taxon>
        <taxon>Fabales</taxon>
        <taxon>Fabaceae</taxon>
        <taxon>Papilionoideae</taxon>
        <taxon>50 kb inversion clade</taxon>
        <taxon>dalbergioids sensu lato</taxon>
        <taxon>Dalbergieae</taxon>
        <taxon>Pterocarpus clade</taxon>
        <taxon>Stylosanthes</taxon>
    </lineage>
</organism>
<sequence>MDWGLWAFQGGYYVRDDDNVQVEETFGVMNSDWNHLRYPNFTDKFQLLQMKIQ</sequence>